<dbReference type="Proteomes" id="UP000063063">
    <property type="component" value="Chromosome 32"/>
</dbReference>
<feature type="region of interest" description="Disordered" evidence="1">
    <location>
        <begin position="418"/>
        <end position="451"/>
    </location>
</feature>
<sequence length="1007" mass="108610">MPPNSLSQPQKPRHITASTHTLAARLTHNTVERVTVGNTPLHMLHLCDVQCVAPLFASCVSLTAMTIHLKYMASSTALELLLCAAATSPTLKHISVMGGVTLMEASAMASGIAAFTWDKRVGGQRVSFADATPESPLPRTVRRVPSAREGRHFASRGHGEREDACRRRCLNSDRSAAFSPYAGTPPPTHLRRQPCTNNERGALQPTSTSSRSTQSRLRAGAAMWPVPYAVSPVVALVSHRTSPALSPGFLRTPPHASLLSAHHIEGGICLTLELHRLSEATATLLLDGLRRAHRIISAEVRLCVATAEARHAGQRLAQEAKKVAAHHRQRRLLLMTPPTPKSCLLQARAKEQNVSAFHRRSPYTSGLRVSPRAGLCTPSSPPQRPLASLWPATPVEPDAGCNGHGRRRTLLSVEALGSRQRTARRHEQRLTPRSAAAGGMFPREDSGTPVQPHTPLTPLPSSMAGGGATMRAQRPVLSANERVTVQPSQPDALRRRGRHASPPPVRVCANTLSRPVSPNGHLKQVGRLYSPPRWASRAQPLTNGPAPPPLPLSKVALCPTPQSASTRNTLSPTGWRLKHHASSTSSWSSWSSRSSSPLPRPPQPSPRRATESFAHLVVRKQATPDEEREHAKRLAQRAPPDAVSAFLNRRGLCRLSPFSARQPHSPPSYSNLLCSPRYCLRRGSDGLGDEAGQRGIPPPQTPPHSFSSRCSCFVCHSQLPRSPGTNTRQAPRPATPANLEDAILALAASVARAPRPRSSPPFPCSPPSAPSSLASPPPPLPVVVAACSSRQPHKHDTISAREGRGAGDVTPTTHSAATSVNGITPPRRQSGGERENDNATAFHKAAISASSSSSRTSRSIHTATDSVHRSLNMDLGEGDHAGVRHSSACGRMEPAVTRCEGSHLQVSHTQLPSSLPLQTPEHQQQQHGEEVGYVVYPNSVAFLRARVKEINRHVVWHQIQSAKAVEAHSRHLAELEVTFSDRVTEGLTDILMVLTDMEHGSRIDGRR</sequence>
<feature type="region of interest" description="Disordered" evidence="1">
    <location>
        <begin position="621"/>
        <end position="642"/>
    </location>
</feature>
<keyword evidence="3" id="KW-1185">Reference proteome</keyword>
<dbReference type="GeneID" id="22578001"/>
<dbReference type="EMBL" id="CP009401">
    <property type="protein sequence ID" value="AIO01145.1"/>
    <property type="molecule type" value="Genomic_DNA"/>
</dbReference>
<dbReference type="VEuPathDB" id="TriTrypDB:LPMP_322600"/>
<feature type="compositionally biased region" description="Polar residues" evidence="1">
    <location>
        <begin position="560"/>
        <end position="572"/>
    </location>
</feature>
<feature type="region of interest" description="Disordered" evidence="1">
    <location>
        <begin position="365"/>
        <end position="384"/>
    </location>
</feature>
<feature type="region of interest" description="Disordered" evidence="1">
    <location>
        <begin position="751"/>
        <end position="777"/>
    </location>
</feature>
<dbReference type="VEuPathDB" id="TriTrypDB:LPAL13_320032100"/>
<evidence type="ECO:0000313" key="3">
    <source>
        <dbReference type="Proteomes" id="UP000063063"/>
    </source>
</evidence>
<evidence type="ECO:0000256" key="1">
    <source>
        <dbReference type="SAM" id="MobiDB-lite"/>
    </source>
</evidence>
<feature type="region of interest" description="Disordered" evidence="1">
    <location>
        <begin position="481"/>
        <end position="504"/>
    </location>
</feature>
<evidence type="ECO:0000313" key="2">
    <source>
        <dbReference type="EMBL" id="AIO01145.1"/>
    </source>
</evidence>
<feature type="compositionally biased region" description="Pro residues" evidence="1">
    <location>
        <begin position="757"/>
        <end position="777"/>
    </location>
</feature>
<dbReference type="RefSeq" id="XP_010701945.1">
    <property type="nucleotide sequence ID" value="XM_010703643.1"/>
</dbReference>
<dbReference type="eggNOG" id="ENOG502SEMK">
    <property type="taxonomic scope" value="Eukaryota"/>
</dbReference>
<dbReference type="KEGG" id="lpan:LPMP_322600"/>
<feature type="compositionally biased region" description="Basic and acidic residues" evidence="1">
    <location>
        <begin position="622"/>
        <end position="632"/>
    </location>
</feature>
<feature type="region of interest" description="Disordered" evidence="1">
    <location>
        <begin position="534"/>
        <end position="609"/>
    </location>
</feature>
<accession>A0A088S0W7</accession>
<feature type="compositionally biased region" description="Basic and acidic residues" evidence="1">
    <location>
        <begin position="795"/>
        <end position="805"/>
    </location>
</feature>
<feature type="compositionally biased region" description="Low complexity" evidence="1">
    <location>
        <begin position="582"/>
        <end position="597"/>
    </location>
</feature>
<proteinExistence type="predicted"/>
<feature type="compositionally biased region" description="Polar residues" evidence="1">
    <location>
        <begin position="810"/>
        <end position="822"/>
    </location>
</feature>
<protein>
    <submittedName>
        <fullName evidence="2">Uncharacterized protein</fullName>
    </submittedName>
</protein>
<feature type="region of interest" description="Disordered" evidence="1">
    <location>
        <begin position="176"/>
        <end position="214"/>
    </location>
</feature>
<organism evidence="2 3">
    <name type="scientific">Leishmania panamensis</name>
    <dbReference type="NCBI Taxonomy" id="5679"/>
    <lineage>
        <taxon>Eukaryota</taxon>
        <taxon>Discoba</taxon>
        <taxon>Euglenozoa</taxon>
        <taxon>Kinetoplastea</taxon>
        <taxon>Metakinetoplastina</taxon>
        <taxon>Trypanosomatida</taxon>
        <taxon>Trypanosomatidae</taxon>
        <taxon>Leishmaniinae</taxon>
        <taxon>Leishmania</taxon>
        <taxon>Leishmania guyanensis species complex</taxon>
    </lineage>
</organism>
<dbReference type="OrthoDB" id="267512at2759"/>
<dbReference type="AlphaFoldDB" id="A0A088S0W7"/>
<feature type="region of interest" description="Disordered" evidence="1">
    <location>
        <begin position="795"/>
        <end position="836"/>
    </location>
</feature>
<gene>
    <name evidence="2" type="ORF">LPMP_322600</name>
</gene>
<reference evidence="2 3" key="1">
    <citation type="journal article" date="2015" name="Sci. Rep.">
        <title>The genome of Leishmania panamensis: insights into genomics of the L. (Viannia) subgenus.</title>
        <authorList>
            <person name="Llanes A."/>
            <person name="Restrepo C.M."/>
            <person name="Vecchio G.D."/>
            <person name="Anguizola F.J."/>
            <person name="Lleonart R."/>
        </authorList>
    </citation>
    <scope>NUCLEOTIDE SEQUENCE [LARGE SCALE GENOMIC DNA]</scope>
    <source>
        <strain evidence="2 3">MHOM/PA/94/PSC-1</strain>
    </source>
</reference>
<name>A0A088S0W7_LEIPA</name>